<sequence>MPDGFRAALGRSLDAARGAHSDADVLHWITERRTRAEVRVRRVPLAGMPGWRHDGTTVSPTAVAAHDGRSFEVVGVTVGTAGREVDAWSQPMIRPLGTSLAAFLTARIDGVLHVLARALPEPGCSDVLELAPTVQCGPGVLASAAHPGRPRPPYLDDVLTAAPERVRYAATLSEEGGRLYHARGRYLIVETDADVTGGADSAGGGGGEPPDFRWLTLRQFGALLPHSHYVNVQARSLLACLYSLAAAPAARAPDVPLR</sequence>
<evidence type="ECO:0000313" key="3">
    <source>
        <dbReference type="Proteomes" id="UP000261811"/>
    </source>
</evidence>
<dbReference type="Gene3D" id="3.90.79.40">
    <property type="entry name" value="EvaA sugar 2,3-dehydratase subunit"/>
    <property type="match status" value="1"/>
</dbReference>
<dbReference type="EMBL" id="QURH01000613">
    <property type="protein sequence ID" value="RFU39007.1"/>
    <property type="molecule type" value="Genomic_DNA"/>
</dbReference>
<dbReference type="Pfam" id="PF03559">
    <property type="entry name" value="Hexose_dehydrat"/>
    <property type="match status" value="1"/>
</dbReference>
<accession>A0A372JG86</accession>
<evidence type="ECO:0000259" key="1">
    <source>
        <dbReference type="Pfam" id="PF03559"/>
    </source>
</evidence>
<comment type="caution">
    <text evidence="2">The sequence shown here is derived from an EMBL/GenBank/DDBJ whole genome shotgun (WGS) entry which is preliminary data.</text>
</comment>
<dbReference type="AlphaFoldDB" id="A0A372JG86"/>
<dbReference type="InterPro" id="IPR038153">
    <property type="entry name" value="EvaA-like_sf"/>
</dbReference>
<feature type="domain" description="dTDP-4-dehydro-6-deoxy-alpha-D-glucopyranose 2,3-dehydratase" evidence="1">
    <location>
        <begin position="23"/>
        <end position="241"/>
    </location>
</feature>
<organism evidence="2 3">
    <name type="scientific">Actinomadura logoneensis</name>
    <dbReference type="NCBI Taxonomy" id="2293572"/>
    <lineage>
        <taxon>Bacteria</taxon>
        <taxon>Bacillati</taxon>
        <taxon>Actinomycetota</taxon>
        <taxon>Actinomycetes</taxon>
        <taxon>Streptosporangiales</taxon>
        <taxon>Thermomonosporaceae</taxon>
        <taxon>Actinomadura</taxon>
    </lineage>
</organism>
<dbReference type="OrthoDB" id="9814961at2"/>
<name>A0A372JG86_9ACTN</name>
<keyword evidence="3" id="KW-1185">Reference proteome</keyword>
<protein>
    <submittedName>
        <fullName evidence="2">NDP-hexose 2,3-dehydratase</fullName>
    </submittedName>
</protein>
<dbReference type="InterPro" id="IPR005212">
    <property type="entry name" value="EvaA-like"/>
</dbReference>
<gene>
    <name evidence="2" type="ORF">DZF91_24680</name>
</gene>
<dbReference type="GO" id="GO:0016829">
    <property type="term" value="F:lyase activity"/>
    <property type="evidence" value="ECO:0007669"/>
    <property type="project" value="InterPro"/>
</dbReference>
<proteinExistence type="predicted"/>
<evidence type="ECO:0000313" key="2">
    <source>
        <dbReference type="EMBL" id="RFU39007.1"/>
    </source>
</evidence>
<dbReference type="Proteomes" id="UP000261811">
    <property type="component" value="Unassembled WGS sequence"/>
</dbReference>
<reference evidence="2 3" key="1">
    <citation type="submission" date="2018-08" db="EMBL/GenBank/DDBJ databases">
        <title>Actinomadura jelena sp. nov., a novel Actinomycete isolated from soil in Chad.</title>
        <authorList>
            <person name="Shi L."/>
        </authorList>
    </citation>
    <scope>NUCLEOTIDE SEQUENCE [LARGE SCALE GENOMIC DNA]</scope>
    <source>
        <strain evidence="2 3">NEAU-G17</strain>
    </source>
</reference>